<dbReference type="Pfam" id="PF00884">
    <property type="entry name" value="Sulfatase"/>
    <property type="match status" value="1"/>
</dbReference>
<feature type="region of interest" description="Disordered" evidence="3">
    <location>
        <begin position="418"/>
        <end position="442"/>
    </location>
</feature>
<dbReference type="HOGENOM" id="CLU_006332_14_1_2"/>
<feature type="compositionally biased region" description="Basic and acidic residues" evidence="3">
    <location>
        <begin position="562"/>
        <end position="573"/>
    </location>
</feature>
<dbReference type="EMBL" id="CP003372">
    <property type="protein sequence ID" value="AGB32001.1"/>
    <property type="molecule type" value="Genomic_DNA"/>
</dbReference>
<dbReference type="Gene3D" id="3.40.720.10">
    <property type="entry name" value="Alkaline Phosphatase, subunit A"/>
    <property type="match status" value="1"/>
</dbReference>
<feature type="compositionally biased region" description="Acidic residues" evidence="3">
    <location>
        <begin position="543"/>
        <end position="561"/>
    </location>
</feature>
<evidence type="ECO:0000256" key="3">
    <source>
        <dbReference type="SAM" id="MobiDB-lite"/>
    </source>
</evidence>
<organism evidence="5 6">
    <name type="scientific">Natrinema pellirubrum (strain DSM 15624 / CIP 106293 / JCM 10476 / NCIMB 786 / 157)</name>
    <dbReference type="NCBI Taxonomy" id="797303"/>
    <lineage>
        <taxon>Archaea</taxon>
        <taxon>Methanobacteriati</taxon>
        <taxon>Methanobacteriota</taxon>
        <taxon>Stenosarchaea group</taxon>
        <taxon>Halobacteria</taxon>
        <taxon>Halobacteriales</taxon>
        <taxon>Natrialbaceae</taxon>
        <taxon>Natrinema</taxon>
    </lineage>
</organism>
<dbReference type="STRING" id="797303.Natpe_2176"/>
<protein>
    <submittedName>
        <fullName evidence="5">Arylsulfatase A family protein</fullName>
    </submittedName>
</protein>
<dbReference type="CDD" id="cd16148">
    <property type="entry name" value="sulfatase_like"/>
    <property type="match status" value="1"/>
</dbReference>
<dbReference type="SUPFAM" id="SSF53649">
    <property type="entry name" value="Alkaline phosphatase-like"/>
    <property type="match status" value="1"/>
</dbReference>
<dbReference type="InterPro" id="IPR000917">
    <property type="entry name" value="Sulfatase_N"/>
</dbReference>
<dbReference type="InterPro" id="IPR050738">
    <property type="entry name" value="Sulfatase"/>
</dbReference>
<evidence type="ECO:0000256" key="1">
    <source>
        <dbReference type="ARBA" id="ARBA00008779"/>
    </source>
</evidence>
<gene>
    <name evidence="5" type="ordered locus">Natpe_2176</name>
</gene>
<feature type="compositionally biased region" description="Acidic residues" evidence="3">
    <location>
        <begin position="508"/>
        <end position="519"/>
    </location>
</feature>
<feature type="domain" description="Sulfatase N-terminal" evidence="4">
    <location>
        <begin position="49"/>
        <end position="387"/>
    </location>
</feature>
<accession>L0JNR8</accession>
<feature type="region of interest" description="Disordered" evidence="3">
    <location>
        <begin position="500"/>
        <end position="519"/>
    </location>
</feature>
<keyword evidence="2" id="KW-0378">Hydrolase</keyword>
<evidence type="ECO:0000259" key="4">
    <source>
        <dbReference type="Pfam" id="PF00884"/>
    </source>
</evidence>
<reference evidence="6" key="1">
    <citation type="submission" date="2012-02" db="EMBL/GenBank/DDBJ databases">
        <title>Complete sequence of chromosome of Natrinema pellirubrum DSM 15624.</title>
        <authorList>
            <person name="Lucas S."/>
            <person name="Han J."/>
            <person name="Lapidus A."/>
            <person name="Cheng J.-F."/>
            <person name="Goodwin L."/>
            <person name="Pitluck S."/>
            <person name="Peters L."/>
            <person name="Teshima H."/>
            <person name="Detter J.C."/>
            <person name="Han C."/>
            <person name="Tapia R."/>
            <person name="Land M."/>
            <person name="Hauser L."/>
            <person name="Kyrpides N."/>
            <person name="Ivanova N."/>
            <person name="Pagani I."/>
            <person name="Sproer C."/>
            <person name="Anderson I."/>
            <person name="Woyke T."/>
        </authorList>
    </citation>
    <scope>NUCLEOTIDE SEQUENCE [LARGE SCALE GENOMIC DNA]</scope>
    <source>
        <strain evidence="6">DSM 15624 / JCM 10476 / NCIMB 786</strain>
    </source>
</reference>
<dbReference type="Proteomes" id="UP000010843">
    <property type="component" value="Chromosome"/>
</dbReference>
<dbReference type="InterPro" id="IPR017850">
    <property type="entry name" value="Alkaline_phosphatase_core_sf"/>
</dbReference>
<name>L0JNR8_NATP1</name>
<dbReference type="eggNOG" id="arCOG02787">
    <property type="taxonomic scope" value="Archaea"/>
</dbReference>
<proteinExistence type="inferred from homology"/>
<comment type="similarity">
    <text evidence="1">Belongs to the sulfatase family.</text>
</comment>
<dbReference type="GO" id="GO:0004065">
    <property type="term" value="F:arylsulfatase activity"/>
    <property type="evidence" value="ECO:0007669"/>
    <property type="project" value="TreeGrafter"/>
</dbReference>
<dbReference type="AlphaFoldDB" id="L0JNR8"/>
<evidence type="ECO:0000256" key="2">
    <source>
        <dbReference type="ARBA" id="ARBA00022801"/>
    </source>
</evidence>
<dbReference type="KEGG" id="npe:Natpe_2176"/>
<evidence type="ECO:0000313" key="5">
    <source>
        <dbReference type="EMBL" id="AGB32001.1"/>
    </source>
</evidence>
<dbReference type="PANTHER" id="PTHR42693:SF53">
    <property type="entry name" value="ENDO-4-O-SULFATASE"/>
    <property type="match status" value="1"/>
</dbReference>
<feature type="region of interest" description="Disordered" evidence="3">
    <location>
        <begin position="534"/>
        <end position="573"/>
    </location>
</feature>
<dbReference type="PANTHER" id="PTHR42693">
    <property type="entry name" value="ARYLSULFATASE FAMILY MEMBER"/>
    <property type="match status" value="1"/>
</dbReference>
<evidence type="ECO:0000313" key="6">
    <source>
        <dbReference type="Proteomes" id="UP000010843"/>
    </source>
</evidence>
<sequence length="573" mass="62628">MSYLNSSAILSAPALCYGDRQRSRSTARGTAAIRGVGTGSETEPDTRRSNVLFVVLDTVRKDHLEPYGYERSTTPALSRFAEEATVFESAVAPAPWTLPVHASLFTGLYPSEHGADQGSPYLDDATTLASSLSAAGYDTACYSSNAWITPYTSLTDGFDRQDSFFEVLPGDVLSGPLASAWQAVNDNAYLRELASSIVHIGAKAHAKLASGEGADSKTPSVIDRTKSFIDDSDSDEGWFGFVNLMDAHLPYYPPAEYREEFAPGVDPSEVCQNSKEYNSGAREIDDAEFDDIRGLYDAEIAHMDAELGRLFDWLRETDQWDDTTVVVCADHGELHGEHDLYGHEFALYDQLINVPLLVKHPDLEADRRDDLVELLDLYHTVLDAVGVDPATAVGTTGDDAPVPRDPTRSLLSSEYRAFEGASEPDPGQRAVLEGDETSGDASSDDYAFVEYAQPVIELHHLEEKASEAGIELSNDHRAYSRLRAARSTDAKYVRADRIPDEGYRLDEDPAEESPIDPDDDAVVAATERALARFEDAVGGAWDDPSETDPDDADALAEADEGTQERLRELGYLE</sequence>